<dbReference type="CDD" id="cd08279">
    <property type="entry name" value="Zn_ADH_class_III"/>
    <property type="match status" value="1"/>
</dbReference>
<protein>
    <recommendedName>
        <fullName evidence="3">alcohol dehydrogenase</fullName>
        <ecNumber evidence="3">1.1.1.1</ecNumber>
    </recommendedName>
</protein>
<evidence type="ECO:0000256" key="7">
    <source>
        <dbReference type="ARBA" id="ARBA00023027"/>
    </source>
</evidence>
<evidence type="ECO:0000256" key="6">
    <source>
        <dbReference type="ARBA" id="ARBA00023002"/>
    </source>
</evidence>
<evidence type="ECO:0000256" key="8">
    <source>
        <dbReference type="ARBA" id="ARBA00049164"/>
    </source>
</evidence>
<evidence type="ECO:0000256" key="3">
    <source>
        <dbReference type="ARBA" id="ARBA00013190"/>
    </source>
</evidence>
<evidence type="ECO:0000256" key="2">
    <source>
        <dbReference type="ARBA" id="ARBA00008072"/>
    </source>
</evidence>
<keyword evidence="5 10" id="KW-0862">Zinc</keyword>
<dbReference type="InterPro" id="IPR020843">
    <property type="entry name" value="ER"/>
</dbReference>
<dbReference type="GO" id="GO:0051903">
    <property type="term" value="F:S-(hydroxymethyl)glutathione dehydrogenase [NAD(P)+] activity"/>
    <property type="evidence" value="ECO:0007669"/>
    <property type="project" value="TreeGrafter"/>
</dbReference>
<dbReference type="GO" id="GO:0008270">
    <property type="term" value="F:zinc ion binding"/>
    <property type="evidence" value="ECO:0007669"/>
    <property type="project" value="InterPro"/>
</dbReference>
<reference evidence="12" key="1">
    <citation type="submission" date="2022-07" db="EMBL/GenBank/DDBJ databases">
        <title>Mycobacterium kiyosense sp. nov., scotochromogenic slow-glowing species isolated from respiratory specimens.</title>
        <authorList>
            <person name="Fukano H."/>
            <person name="Kazumi Y."/>
            <person name="Sakagami N."/>
            <person name="Ato M."/>
            <person name="Mitarai S."/>
            <person name="Hoshino Y."/>
        </authorList>
    </citation>
    <scope>NUCLEOTIDE SEQUENCE</scope>
    <source>
        <strain evidence="12">SRL2020-028</strain>
    </source>
</reference>
<dbReference type="GO" id="GO:0005829">
    <property type="term" value="C:cytosol"/>
    <property type="evidence" value="ECO:0007669"/>
    <property type="project" value="TreeGrafter"/>
</dbReference>
<dbReference type="Gene3D" id="3.90.180.10">
    <property type="entry name" value="Medium-chain alcohol dehydrogenases, catalytic domain"/>
    <property type="match status" value="1"/>
</dbReference>
<evidence type="ECO:0000256" key="5">
    <source>
        <dbReference type="ARBA" id="ARBA00022833"/>
    </source>
</evidence>
<dbReference type="PANTHER" id="PTHR43880:SF12">
    <property type="entry name" value="ALCOHOL DEHYDROGENASE CLASS-3"/>
    <property type="match status" value="1"/>
</dbReference>
<dbReference type="Gene3D" id="3.40.50.720">
    <property type="entry name" value="NAD(P)-binding Rossmann-like Domain"/>
    <property type="match status" value="1"/>
</dbReference>
<keyword evidence="7" id="KW-0520">NAD</keyword>
<dbReference type="RefSeq" id="WP_084042499.1">
    <property type="nucleotide sequence ID" value="NZ_BRXE01000017.1"/>
</dbReference>
<feature type="domain" description="Enoyl reductase (ER)" evidence="11">
    <location>
        <begin position="10"/>
        <end position="362"/>
    </location>
</feature>
<dbReference type="InterPro" id="IPR011032">
    <property type="entry name" value="GroES-like_sf"/>
</dbReference>
<dbReference type="SUPFAM" id="SSF51735">
    <property type="entry name" value="NAD(P)-binding Rossmann-fold domains"/>
    <property type="match status" value="1"/>
</dbReference>
<dbReference type="Proteomes" id="UP001165663">
    <property type="component" value="Unassembled WGS sequence"/>
</dbReference>
<dbReference type="InterPro" id="IPR013149">
    <property type="entry name" value="ADH-like_C"/>
</dbReference>
<dbReference type="PANTHER" id="PTHR43880">
    <property type="entry name" value="ALCOHOL DEHYDROGENASE"/>
    <property type="match status" value="1"/>
</dbReference>
<evidence type="ECO:0000256" key="4">
    <source>
        <dbReference type="ARBA" id="ARBA00022723"/>
    </source>
</evidence>
<name>A0AA37PTC3_9MYCO</name>
<dbReference type="Pfam" id="PF08240">
    <property type="entry name" value="ADH_N"/>
    <property type="match status" value="1"/>
</dbReference>
<organism evidence="12 13">
    <name type="scientific">Mycobacterium kiyosense</name>
    <dbReference type="NCBI Taxonomy" id="2871094"/>
    <lineage>
        <taxon>Bacteria</taxon>
        <taxon>Bacillati</taxon>
        <taxon>Actinomycetota</taxon>
        <taxon>Actinomycetes</taxon>
        <taxon>Mycobacteriales</taxon>
        <taxon>Mycobacteriaceae</taxon>
        <taxon>Mycobacterium</taxon>
    </lineage>
</organism>
<gene>
    <name evidence="12" type="ORF">SRL2020028_21870</name>
</gene>
<comment type="caution">
    <text evidence="12">The sequence shown here is derived from an EMBL/GenBank/DDBJ whole genome shotgun (WGS) entry which is preliminary data.</text>
</comment>
<dbReference type="NCBIfam" id="TIGR03989">
    <property type="entry name" value="Rxyl_3153"/>
    <property type="match status" value="1"/>
</dbReference>
<keyword evidence="6" id="KW-0560">Oxidoreductase</keyword>
<evidence type="ECO:0000259" key="11">
    <source>
        <dbReference type="SMART" id="SM00829"/>
    </source>
</evidence>
<dbReference type="PROSITE" id="PS00059">
    <property type="entry name" value="ADH_ZINC"/>
    <property type="match status" value="1"/>
</dbReference>
<accession>A0AA37PTC3</accession>
<evidence type="ECO:0000256" key="10">
    <source>
        <dbReference type="RuleBase" id="RU361277"/>
    </source>
</evidence>
<keyword evidence="4 10" id="KW-0479">Metal-binding</keyword>
<dbReference type="EC" id="1.1.1.1" evidence="3"/>
<proteinExistence type="inferred from homology"/>
<dbReference type="GO" id="GO:0004022">
    <property type="term" value="F:alcohol dehydrogenase (NAD+) activity"/>
    <property type="evidence" value="ECO:0007669"/>
    <property type="project" value="UniProtKB-EC"/>
</dbReference>
<comment type="cofactor">
    <cofactor evidence="1 10">
        <name>Zn(2+)</name>
        <dbReference type="ChEBI" id="CHEBI:29105"/>
    </cofactor>
</comment>
<dbReference type="EMBL" id="BRXE01000017">
    <property type="protein sequence ID" value="GLB82931.1"/>
    <property type="molecule type" value="Genomic_DNA"/>
</dbReference>
<dbReference type="Pfam" id="PF00107">
    <property type="entry name" value="ADH_zinc_N"/>
    <property type="match status" value="1"/>
</dbReference>
<evidence type="ECO:0000313" key="12">
    <source>
        <dbReference type="EMBL" id="GLB82931.1"/>
    </source>
</evidence>
<comment type="similarity">
    <text evidence="2 10">Belongs to the zinc-containing alcohol dehydrogenase family.</text>
</comment>
<dbReference type="InterPro" id="IPR013154">
    <property type="entry name" value="ADH-like_N"/>
</dbReference>
<dbReference type="SMART" id="SM00829">
    <property type="entry name" value="PKS_ER"/>
    <property type="match status" value="1"/>
</dbReference>
<evidence type="ECO:0000256" key="9">
    <source>
        <dbReference type="ARBA" id="ARBA00049243"/>
    </source>
</evidence>
<dbReference type="InterPro" id="IPR036291">
    <property type="entry name" value="NAD(P)-bd_dom_sf"/>
</dbReference>
<dbReference type="GO" id="GO:0046294">
    <property type="term" value="P:formaldehyde catabolic process"/>
    <property type="evidence" value="ECO:0007669"/>
    <property type="project" value="TreeGrafter"/>
</dbReference>
<dbReference type="AlphaFoldDB" id="A0AA37PTC3"/>
<dbReference type="InterPro" id="IPR023921">
    <property type="entry name" value="ADH_Zn_actinomycetes"/>
</dbReference>
<sequence length="368" mass="39037">MKTKAAILWGLQEKWQVEEVELDPPRSGEVLVKLTASGLCHSDYHLVTGDIPVQFPFVGGHEGAGVVAGVGPNVTGVEEGDSVVLSFLPTCGRCSYCARGMTNLCDLGAAIAQGPQLDGTYRFHARGHDVGQMCVLGTFAEYTVVPMASVVKVDHGSRLDRAALVGCCVPTGFGSVVNTAKVRPGDAVVVLGVGGIGSNAIQGARAAGARYVVAVDPVDFKRQRALEFGATHTVATAVEALPLLTDLTRGRLAETCVITTDVAEGAYIGEALSLVGKRGKVIVTAIGHPTALDVTASLFELTLYEKSIHGALFGSSNPHHDIPRYLEMYGLGQLKLDELVTREYALDDINDGYRDMLEGRNIRGMIRF</sequence>
<dbReference type="InterPro" id="IPR002328">
    <property type="entry name" value="ADH_Zn_CS"/>
</dbReference>
<dbReference type="SUPFAM" id="SSF50129">
    <property type="entry name" value="GroES-like"/>
    <property type="match status" value="2"/>
</dbReference>
<comment type="catalytic activity">
    <reaction evidence="8">
        <text>a secondary alcohol + NAD(+) = a ketone + NADH + H(+)</text>
        <dbReference type="Rhea" id="RHEA:10740"/>
        <dbReference type="ChEBI" id="CHEBI:15378"/>
        <dbReference type="ChEBI" id="CHEBI:17087"/>
        <dbReference type="ChEBI" id="CHEBI:35681"/>
        <dbReference type="ChEBI" id="CHEBI:57540"/>
        <dbReference type="ChEBI" id="CHEBI:57945"/>
        <dbReference type="EC" id="1.1.1.1"/>
    </reaction>
</comment>
<evidence type="ECO:0000256" key="1">
    <source>
        <dbReference type="ARBA" id="ARBA00001947"/>
    </source>
</evidence>
<comment type="catalytic activity">
    <reaction evidence="9">
        <text>a primary alcohol + NAD(+) = an aldehyde + NADH + H(+)</text>
        <dbReference type="Rhea" id="RHEA:10736"/>
        <dbReference type="ChEBI" id="CHEBI:15378"/>
        <dbReference type="ChEBI" id="CHEBI:15734"/>
        <dbReference type="ChEBI" id="CHEBI:17478"/>
        <dbReference type="ChEBI" id="CHEBI:57540"/>
        <dbReference type="ChEBI" id="CHEBI:57945"/>
        <dbReference type="EC" id="1.1.1.1"/>
    </reaction>
</comment>
<evidence type="ECO:0000313" key="13">
    <source>
        <dbReference type="Proteomes" id="UP001165663"/>
    </source>
</evidence>